<keyword evidence="6" id="KW-0808">Transferase</keyword>
<evidence type="ECO:0000256" key="13">
    <source>
        <dbReference type="ARBA" id="ARBA00022989"/>
    </source>
</evidence>
<dbReference type="WBParaSite" id="nRc.2.0.1.t06779-RA">
    <property type="protein sequence ID" value="nRc.2.0.1.t06779-RA"/>
    <property type="gene ID" value="nRc.2.0.1.g06779"/>
</dbReference>
<comment type="pathway">
    <text evidence="3">Protein modification; protein ubiquitination.</text>
</comment>
<dbReference type="AlphaFoldDB" id="A0A915HY16"/>
<evidence type="ECO:0000313" key="21">
    <source>
        <dbReference type="WBParaSite" id="nRc.2.0.1.t06779-RA"/>
    </source>
</evidence>
<comment type="catalytic activity">
    <reaction evidence="1">
        <text>S-ubiquitinyl-[E2 ubiquitin-conjugating enzyme]-L-cysteine + [acceptor protein]-L-lysine = [E2 ubiquitin-conjugating enzyme]-L-cysteine + N(6)-ubiquitinyl-[acceptor protein]-L-lysine.</text>
        <dbReference type="EC" id="2.3.2.27"/>
    </reaction>
</comment>
<accession>A0A915HY16</accession>
<dbReference type="PANTHER" id="PTHR22763:SF184">
    <property type="entry name" value="E3 UBIQUITIN-PROTEIN LIGASE SYNOVIOLIN"/>
    <property type="match status" value="1"/>
</dbReference>
<keyword evidence="9 18" id="KW-0863">Zinc-finger</keyword>
<dbReference type="Gene3D" id="3.30.40.10">
    <property type="entry name" value="Zinc/RING finger domain, C3HC4 (zinc finger)"/>
    <property type="match status" value="1"/>
</dbReference>
<dbReference type="GO" id="GO:0061630">
    <property type="term" value="F:ubiquitin protein ligase activity"/>
    <property type="evidence" value="ECO:0007669"/>
    <property type="project" value="UniProtKB-EC"/>
</dbReference>
<evidence type="ECO:0000256" key="15">
    <source>
        <dbReference type="ARBA" id="ARBA00070586"/>
    </source>
</evidence>
<evidence type="ECO:0000256" key="14">
    <source>
        <dbReference type="ARBA" id="ARBA00023136"/>
    </source>
</evidence>
<comment type="subcellular location">
    <subcellularLocation>
        <location evidence="2">Endoplasmic reticulum membrane</location>
        <topology evidence="2">Multi-pass membrane protein</topology>
    </subcellularLocation>
</comment>
<feature type="domain" description="RING-type" evidence="19">
    <location>
        <begin position="70"/>
        <end position="109"/>
    </location>
</feature>
<evidence type="ECO:0000256" key="3">
    <source>
        <dbReference type="ARBA" id="ARBA00004906"/>
    </source>
</evidence>
<keyword evidence="12" id="KW-0862">Zinc</keyword>
<evidence type="ECO:0000256" key="4">
    <source>
        <dbReference type="ARBA" id="ARBA00010089"/>
    </source>
</evidence>
<evidence type="ECO:0000256" key="2">
    <source>
        <dbReference type="ARBA" id="ARBA00004477"/>
    </source>
</evidence>
<keyword evidence="14" id="KW-0472">Membrane</keyword>
<evidence type="ECO:0000256" key="11">
    <source>
        <dbReference type="ARBA" id="ARBA00022824"/>
    </source>
</evidence>
<name>A0A915HY16_ROMCU</name>
<dbReference type="EC" id="2.3.2.27" evidence="5"/>
<dbReference type="PANTHER" id="PTHR22763">
    <property type="entry name" value="RING ZINC FINGER PROTEIN"/>
    <property type="match status" value="1"/>
</dbReference>
<dbReference type="FunFam" id="3.30.40.10:FF:000088">
    <property type="entry name" value="E3 ubiquitin-protein ligase synoviolin"/>
    <property type="match status" value="1"/>
</dbReference>
<evidence type="ECO:0000256" key="9">
    <source>
        <dbReference type="ARBA" id="ARBA00022771"/>
    </source>
</evidence>
<dbReference type="GO" id="GO:0008270">
    <property type="term" value="F:zinc ion binding"/>
    <property type="evidence" value="ECO:0007669"/>
    <property type="project" value="UniProtKB-KW"/>
</dbReference>
<evidence type="ECO:0000256" key="8">
    <source>
        <dbReference type="ARBA" id="ARBA00022723"/>
    </source>
</evidence>
<evidence type="ECO:0000256" key="17">
    <source>
        <dbReference type="ARBA" id="ARBA00078468"/>
    </source>
</evidence>
<protein>
    <recommendedName>
        <fullName evidence="15">E3 ubiquitin-protein ligase hrd-1</fullName>
        <ecNumber evidence="5">2.3.2.27</ecNumber>
    </recommendedName>
    <alternativeName>
        <fullName evidence="17">RING-type E3 ubiquitin transferase hrd-1</fullName>
    </alternativeName>
    <alternativeName>
        <fullName evidence="16">Suppressor/enhancer of lin-12</fullName>
    </alternativeName>
</protein>
<evidence type="ECO:0000256" key="18">
    <source>
        <dbReference type="PROSITE-ProRule" id="PRU00175"/>
    </source>
</evidence>
<dbReference type="InterPro" id="IPR057992">
    <property type="entry name" value="TPR_SYVN1_N"/>
</dbReference>
<evidence type="ECO:0000256" key="7">
    <source>
        <dbReference type="ARBA" id="ARBA00022692"/>
    </source>
</evidence>
<dbReference type="SMART" id="SM00184">
    <property type="entry name" value="RING"/>
    <property type="match status" value="1"/>
</dbReference>
<reference evidence="21" key="1">
    <citation type="submission" date="2022-11" db="UniProtKB">
        <authorList>
            <consortium name="WormBaseParasite"/>
        </authorList>
    </citation>
    <scope>IDENTIFICATION</scope>
</reference>
<dbReference type="Pfam" id="PF13639">
    <property type="entry name" value="zf-RING_2"/>
    <property type="match status" value="1"/>
</dbReference>
<keyword evidence="13" id="KW-1133">Transmembrane helix</keyword>
<dbReference type="InterPro" id="IPR050731">
    <property type="entry name" value="HRD1_E3_ubiq-ligases"/>
</dbReference>
<keyword evidence="10" id="KW-0833">Ubl conjugation pathway</keyword>
<dbReference type="InterPro" id="IPR058051">
    <property type="entry name" value="Znf_RING_synoviolin"/>
</dbReference>
<dbReference type="Pfam" id="PF25563">
    <property type="entry name" value="TPR_SYVN1_N"/>
    <property type="match status" value="1"/>
</dbReference>
<dbReference type="PROSITE" id="PS50089">
    <property type="entry name" value="ZF_RING_2"/>
    <property type="match status" value="1"/>
</dbReference>
<dbReference type="SUPFAM" id="SSF57850">
    <property type="entry name" value="RING/U-box"/>
    <property type="match status" value="1"/>
</dbReference>
<keyword evidence="11" id="KW-0256">Endoplasmic reticulum</keyword>
<evidence type="ECO:0000313" key="20">
    <source>
        <dbReference type="Proteomes" id="UP000887565"/>
    </source>
</evidence>
<sequence length="128" mass="15043">MLRVVLYFTFVCVMMRLHTFPLFTVRPLYLTLKAAKKAFRDIAQSRRAVRYLQTLYPDAAADELTPDAVCIICREEMRTQAKKLPCGHIFHTNCLRSWFQRQQTCPTCRLDILSVSWAGKWDFFVKFA</sequence>
<dbReference type="InterPro" id="IPR001841">
    <property type="entry name" value="Znf_RING"/>
</dbReference>
<dbReference type="CDD" id="cd16479">
    <property type="entry name" value="RING-H2_synoviolin"/>
    <property type="match status" value="1"/>
</dbReference>
<comment type="similarity">
    <text evidence="4">Belongs to the HRD1 family.</text>
</comment>
<evidence type="ECO:0000256" key="5">
    <source>
        <dbReference type="ARBA" id="ARBA00012483"/>
    </source>
</evidence>
<evidence type="ECO:0000256" key="6">
    <source>
        <dbReference type="ARBA" id="ARBA00022679"/>
    </source>
</evidence>
<evidence type="ECO:0000256" key="10">
    <source>
        <dbReference type="ARBA" id="ARBA00022786"/>
    </source>
</evidence>
<evidence type="ECO:0000256" key="16">
    <source>
        <dbReference type="ARBA" id="ARBA00075113"/>
    </source>
</evidence>
<dbReference type="GO" id="GO:0043161">
    <property type="term" value="P:proteasome-mediated ubiquitin-dependent protein catabolic process"/>
    <property type="evidence" value="ECO:0007669"/>
    <property type="project" value="TreeGrafter"/>
</dbReference>
<evidence type="ECO:0000256" key="1">
    <source>
        <dbReference type="ARBA" id="ARBA00000900"/>
    </source>
</evidence>
<organism evidence="20 21">
    <name type="scientific">Romanomermis culicivorax</name>
    <name type="common">Nematode worm</name>
    <dbReference type="NCBI Taxonomy" id="13658"/>
    <lineage>
        <taxon>Eukaryota</taxon>
        <taxon>Metazoa</taxon>
        <taxon>Ecdysozoa</taxon>
        <taxon>Nematoda</taxon>
        <taxon>Enoplea</taxon>
        <taxon>Dorylaimia</taxon>
        <taxon>Mermithida</taxon>
        <taxon>Mermithoidea</taxon>
        <taxon>Mermithidae</taxon>
        <taxon>Romanomermis</taxon>
    </lineage>
</organism>
<evidence type="ECO:0000256" key="12">
    <source>
        <dbReference type="ARBA" id="ARBA00022833"/>
    </source>
</evidence>
<dbReference type="InterPro" id="IPR013083">
    <property type="entry name" value="Znf_RING/FYVE/PHD"/>
</dbReference>
<proteinExistence type="inferred from homology"/>
<dbReference type="GO" id="GO:0005789">
    <property type="term" value="C:endoplasmic reticulum membrane"/>
    <property type="evidence" value="ECO:0007669"/>
    <property type="project" value="UniProtKB-SubCell"/>
</dbReference>
<dbReference type="GO" id="GO:0036503">
    <property type="term" value="P:ERAD pathway"/>
    <property type="evidence" value="ECO:0007669"/>
    <property type="project" value="TreeGrafter"/>
</dbReference>
<keyword evidence="20" id="KW-1185">Reference proteome</keyword>
<dbReference type="Proteomes" id="UP000887565">
    <property type="component" value="Unplaced"/>
</dbReference>
<keyword evidence="7" id="KW-0812">Transmembrane</keyword>
<keyword evidence="8" id="KW-0479">Metal-binding</keyword>
<evidence type="ECO:0000259" key="19">
    <source>
        <dbReference type="PROSITE" id="PS50089"/>
    </source>
</evidence>